<dbReference type="EMBL" id="BDIP01004126">
    <property type="protein sequence ID" value="GCA63581.1"/>
    <property type="molecule type" value="Genomic_DNA"/>
</dbReference>
<organism evidence="1 2">
    <name type="scientific">Kipferlia bialata</name>
    <dbReference type="NCBI Taxonomy" id="797122"/>
    <lineage>
        <taxon>Eukaryota</taxon>
        <taxon>Metamonada</taxon>
        <taxon>Carpediemonas-like organisms</taxon>
        <taxon>Kipferlia</taxon>
    </lineage>
</organism>
<evidence type="ECO:0000313" key="1">
    <source>
        <dbReference type="EMBL" id="GCA63581.1"/>
    </source>
</evidence>
<name>A0A391NPS3_9EUKA</name>
<accession>A0A391NPS3</accession>
<keyword evidence="2" id="KW-1185">Reference proteome</keyword>
<dbReference type="AlphaFoldDB" id="A0A391NPS3"/>
<reference evidence="1 2" key="1">
    <citation type="journal article" date="2018" name="PLoS ONE">
        <title>The draft genome of Kipferlia bialata reveals reductive genome evolution in fornicate parasites.</title>
        <authorList>
            <person name="Tanifuji G."/>
            <person name="Takabayashi S."/>
            <person name="Kume K."/>
            <person name="Takagi M."/>
            <person name="Nakayama T."/>
            <person name="Kamikawa R."/>
            <person name="Inagaki Y."/>
            <person name="Hashimoto T."/>
        </authorList>
    </citation>
    <scope>NUCLEOTIDE SEQUENCE [LARGE SCALE GENOMIC DNA]</scope>
    <source>
        <strain evidence="1">NY0173</strain>
    </source>
</reference>
<protein>
    <submittedName>
        <fullName evidence="1">Uncharacterized protein</fullName>
    </submittedName>
</protein>
<dbReference type="Proteomes" id="UP000265618">
    <property type="component" value="Unassembled WGS sequence"/>
</dbReference>
<evidence type="ECO:0000313" key="2">
    <source>
        <dbReference type="Proteomes" id="UP000265618"/>
    </source>
</evidence>
<sequence>MVPFSMSALDAQETSASAKTAVKAVAKLLKSRSIFM</sequence>
<comment type="caution">
    <text evidence="1">The sequence shown here is derived from an EMBL/GenBank/DDBJ whole genome shotgun (WGS) entry which is preliminary data.</text>
</comment>
<gene>
    <name evidence="1" type="ORF">KIPB_010769</name>
</gene>
<proteinExistence type="predicted"/>
<feature type="non-terminal residue" evidence="1">
    <location>
        <position position="1"/>
    </location>
</feature>